<dbReference type="PANTHER" id="PTHR11785:SF523">
    <property type="entry name" value="AMINO ACID TRANSPORTER PROTEIN 6"/>
    <property type="match status" value="1"/>
</dbReference>
<organism evidence="7 8">
    <name type="scientific">Ascaris lumbricoides</name>
    <name type="common">Giant roundworm</name>
    <dbReference type="NCBI Taxonomy" id="6252"/>
    <lineage>
        <taxon>Eukaryota</taxon>
        <taxon>Metazoa</taxon>
        <taxon>Ecdysozoa</taxon>
        <taxon>Nematoda</taxon>
        <taxon>Chromadorea</taxon>
        <taxon>Rhabditida</taxon>
        <taxon>Spirurina</taxon>
        <taxon>Ascaridomorpha</taxon>
        <taxon>Ascaridoidea</taxon>
        <taxon>Ascarididae</taxon>
        <taxon>Ascaris</taxon>
    </lineage>
</organism>
<dbReference type="Proteomes" id="UP000036681">
    <property type="component" value="Unplaced"/>
</dbReference>
<sequence length="588" mass="64083">MYAEEMSQQKISGTTTVSECDSTDTRTSPSGGRVNTNKMGVLGAISYIIGNVVGSGIFIAPTTVLAQTDSVGVSLLVWAIAALISILGALCYVELGTSIRTSGADFAYLCYVKWYPLAFGFMCVGCVVLFPVAIAVQAQTFSEYLIQGFRIEICDAWAAYMAKKLLGFALIWLLMFMNFFSLKTFVSRFQIVATFAKITATAIVIITGFYFLIFKGMTENISAPFEDAKFQVGTMVSAILSGLFAYDGWDILNYGAEEIEKPRRTMPLAIIIGLTSVAFIYLATNVSYFVVLTKTEVLESSAVASTFAQHTLGNFQYAIPFLVSILLIGSLNGSIFSASRRIIKDSACRYLHAAARQGHLPPFISCANDQYDSPRAALVVCILLSMAMSFAGDLDTLINYASFAQWLQRACTMCALVWIRLKHKPVHQEAIRTPIFLPIGFAAACLALIVVETIHDQQVSGMGFAALFGGFIIYFLFLYDKSLPSLKTYQRVSKALNYAVTMVTQVLLNALPERNNCGEFTEALLMNTCNGSTTFSAASSANKPPIATAESSFKEKTKRFFGRFSSKVADVSAAIPKAEEAKTDVTPK</sequence>
<dbReference type="AlphaFoldDB" id="A0A0M3HZ46"/>
<dbReference type="GO" id="GO:0015179">
    <property type="term" value="F:L-amino acid transmembrane transporter activity"/>
    <property type="evidence" value="ECO:0007669"/>
    <property type="project" value="TreeGrafter"/>
</dbReference>
<evidence type="ECO:0000256" key="3">
    <source>
        <dbReference type="ARBA" id="ARBA00022989"/>
    </source>
</evidence>
<accession>A0A0M3HZ46</accession>
<evidence type="ECO:0000256" key="2">
    <source>
        <dbReference type="ARBA" id="ARBA00022692"/>
    </source>
</evidence>
<dbReference type="InterPro" id="IPR050598">
    <property type="entry name" value="AminoAcid_Transporter"/>
</dbReference>
<dbReference type="PANTHER" id="PTHR11785">
    <property type="entry name" value="AMINO ACID TRANSPORTER"/>
    <property type="match status" value="1"/>
</dbReference>
<feature type="region of interest" description="Disordered" evidence="5">
    <location>
        <begin position="1"/>
        <end position="32"/>
    </location>
</feature>
<protein>
    <submittedName>
        <fullName evidence="8">Amino acid transporter</fullName>
    </submittedName>
</protein>
<name>A0A0M3HZ46_ASCLU</name>
<evidence type="ECO:0000256" key="5">
    <source>
        <dbReference type="SAM" id="MobiDB-lite"/>
    </source>
</evidence>
<feature type="transmembrane region" description="Helical" evidence="6">
    <location>
        <begin position="165"/>
        <end position="182"/>
    </location>
</feature>
<evidence type="ECO:0000256" key="6">
    <source>
        <dbReference type="SAM" id="Phobius"/>
    </source>
</evidence>
<keyword evidence="4 6" id="KW-0472">Membrane</keyword>
<dbReference type="WBParaSite" id="ALUE_0000889901-mRNA-1">
    <property type="protein sequence ID" value="ALUE_0000889901-mRNA-1"/>
    <property type="gene ID" value="ALUE_0000889901"/>
</dbReference>
<evidence type="ECO:0000256" key="1">
    <source>
        <dbReference type="ARBA" id="ARBA00004141"/>
    </source>
</evidence>
<proteinExistence type="predicted"/>
<feature type="transmembrane region" description="Helical" evidence="6">
    <location>
        <begin position="376"/>
        <end position="392"/>
    </location>
</feature>
<comment type="subcellular location">
    <subcellularLocation>
        <location evidence="1">Membrane</location>
        <topology evidence="1">Multi-pass membrane protein</topology>
    </subcellularLocation>
</comment>
<dbReference type="Pfam" id="PF13520">
    <property type="entry name" value="AA_permease_2"/>
    <property type="match status" value="1"/>
</dbReference>
<keyword evidence="3 6" id="KW-1133">Transmembrane helix</keyword>
<evidence type="ECO:0000256" key="4">
    <source>
        <dbReference type="ARBA" id="ARBA00023136"/>
    </source>
</evidence>
<evidence type="ECO:0000313" key="7">
    <source>
        <dbReference type="Proteomes" id="UP000036681"/>
    </source>
</evidence>
<feature type="transmembrane region" description="Helical" evidence="6">
    <location>
        <begin position="317"/>
        <end position="336"/>
    </location>
</feature>
<feature type="transmembrane region" description="Helical" evidence="6">
    <location>
        <begin position="71"/>
        <end position="93"/>
    </location>
</feature>
<feature type="transmembrane region" description="Helical" evidence="6">
    <location>
        <begin position="39"/>
        <end position="59"/>
    </location>
</feature>
<dbReference type="InterPro" id="IPR002293">
    <property type="entry name" value="AA/rel_permease1"/>
</dbReference>
<dbReference type="Gene3D" id="1.20.1740.10">
    <property type="entry name" value="Amino acid/polyamine transporter I"/>
    <property type="match status" value="1"/>
</dbReference>
<keyword evidence="2 6" id="KW-0812">Transmembrane</keyword>
<dbReference type="FunFam" id="1.20.1740.10:FF:000058">
    <property type="entry name" value="Amino Acid Transporter"/>
    <property type="match status" value="1"/>
</dbReference>
<feature type="transmembrane region" description="Helical" evidence="6">
    <location>
        <begin position="268"/>
        <end position="291"/>
    </location>
</feature>
<keyword evidence="7" id="KW-1185">Reference proteome</keyword>
<feature type="transmembrane region" description="Helical" evidence="6">
    <location>
        <begin position="462"/>
        <end position="479"/>
    </location>
</feature>
<feature type="transmembrane region" description="Helical" evidence="6">
    <location>
        <begin position="431"/>
        <end position="450"/>
    </location>
</feature>
<feature type="transmembrane region" description="Helical" evidence="6">
    <location>
        <begin position="194"/>
        <end position="214"/>
    </location>
</feature>
<reference evidence="8" key="1">
    <citation type="submission" date="2017-02" db="UniProtKB">
        <authorList>
            <consortium name="WormBaseParasite"/>
        </authorList>
    </citation>
    <scope>IDENTIFICATION</scope>
</reference>
<feature type="transmembrane region" description="Helical" evidence="6">
    <location>
        <begin position="234"/>
        <end position="256"/>
    </location>
</feature>
<dbReference type="GO" id="GO:0016020">
    <property type="term" value="C:membrane"/>
    <property type="evidence" value="ECO:0007669"/>
    <property type="project" value="UniProtKB-SubCell"/>
</dbReference>
<feature type="transmembrane region" description="Helical" evidence="6">
    <location>
        <begin position="114"/>
        <end position="136"/>
    </location>
</feature>
<evidence type="ECO:0000313" key="8">
    <source>
        <dbReference type="WBParaSite" id="ALUE_0000889901-mRNA-1"/>
    </source>
</evidence>